<dbReference type="Proteomes" id="UP000269396">
    <property type="component" value="Unassembled WGS sequence"/>
</dbReference>
<reference evidence="1 2" key="1">
    <citation type="submission" date="2018-11" db="EMBL/GenBank/DDBJ databases">
        <authorList>
            <consortium name="Pathogen Informatics"/>
        </authorList>
    </citation>
    <scope>NUCLEOTIDE SEQUENCE [LARGE SCALE GENOMIC DNA]</scope>
    <source>
        <strain>Denwood</strain>
        <strain evidence="2">Zambia</strain>
    </source>
</reference>
<dbReference type="EMBL" id="UZAL01039503">
    <property type="protein sequence ID" value="VDP75555.1"/>
    <property type="molecule type" value="Genomic_DNA"/>
</dbReference>
<sequence>MNVKKPSPENHDSTYNNNSVITSTPCSASPFESDNVESGLTTHLLLDDSNLIMSSTSRSKCIDNIRSESDTIFYATKQHASFDSHILAELLKEFERLVCALTKIRNARIVSDETTNQRLAQKRTLNKNKGVEIIISHDASAAGSTDAATLSGVLQYSDLPTKSADLPIMPVVTSDNRCTSNDDTNPIFSSLPLEAHKQIPSSKATALKNTVNIKKSLPHSCVPLKTYRFSKPHKLYIPAKYRNKPRHLQKRYFKSSDFTAVAQITIIFNQIKEKHRFKAINEKLLALNTNSKVQNLTLLFNKRSKATQNVDISCIQHNSTFIYDS</sequence>
<keyword evidence="2" id="KW-1185">Reference proteome</keyword>
<evidence type="ECO:0000313" key="1">
    <source>
        <dbReference type="EMBL" id="VDP75555.1"/>
    </source>
</evidence>
<protein>
    <submittedName>
        <fullName evidence="1">Uncharacterized protein</fullName>
    </submittedName>
</protein>
<name>A0A3P8HB47_9TREM</name>
<organism evidence="1 2">
    <name type="scientific">Schistosoma mattheei</name>
    <dbReference type="NCBI Taxonomy" id="31246"/>
    <lineage>
        <taxon>Eukaryota</taxon>
        <taxon>Metazoa</taxon>
        <taxon>Spiralia</taxon>
        <taxon>Lophotrochozoa</taxon>
        <taxon>Platyhelminthes</taxon>
        <taxon>Trematoda</taxon>
        <taxon>Digenea</taxon>
        <taxon>Strigeidida</taxon>
        <taxon>Schistosomatoidea</taxon>
        <taxon>Schistosomatidae</taxon>
        <taxon>Schistosoma</taxon>
    </lineage>
</organism>
<accession>A0A3P8HB47</accession>
<dbReference type="AlphaFoldDB" id="A0A3P8HB47"/>
<proteinExistence type="predicted"/>
<gene>
    <name evidence="1" type="ORF">SMTD_LOCUS17902</name>
</gene>
<evidence type="ECO:0000313" key="2">
    <source>
        <dbReference type="Proteomes" id="UP000269396"/>
    </source>
</evidence>